<dbReference type="RefSeq" id="WP_184939605.1">
    <property type="nucleotide sequence ID" value="NZ_BAAAWZ010000001.1"/>
</dbReference>
<keyword evidence="1" id="KW-0812">Transmembrane</keyword>
<name>A0A841CYA0_PLAVE</name>
<gene>
    <name evidence="2" type="ORF">FHS22_001538</name>
</gene>
<evidence type="ECO:0008006" key="4">
    <source>
        <dbReference type="Google" id="ProtNLM"/>
    </source>
</evidence>
<evidence type="ECO:0000313" key="2">
    <source>
        <dbReference type="EMBL" id="MBB5962279.1"/>
    </source>
</evidence>
<organism evidence="2 3">
    <name type="scientific">Planomonospora venezuelensis</name>
    <dbReference type="NCBI Taxonomy" id="1999"/>
    <lineage>
        <taxon>Bacteria</taxon>
        <taxon>Bacillati</taxon>
        <taxon>Actinomycetota</taxon>
        <taxon>Actinomycetes</taxon>
        <taxon>Streptosporangiales</taxon>
        <taxon>Streptosporangiaceae</taxon>
        <taxon>Planomonospora</taxon>
    </lineage>
</organism>
<proteinExistence type="predicted"/>
<evidence type="ECO:0000256" key="1">
    <source>
        <dbReference type="SAM" id="Phobius"/>
    </source>
</evidence>
<comment type="caution">
    <text evidence="2">The sequence shown here is derived from an EMBL/GenBank/DDBJ whole genome shotgun (WGS) entry which is preliminary data.</text>
</comment>
<dbReference type="AlphaFoldDB" id="A0A841CYA0"/>
<dbReference type="Proteomes" id="UP000562352">
    <property type="component" value="Unassembled WGS sequence"/>
</dbReference>
<evidence type="ECO:0000313" key="3">
    <source>
        <dbReference type="Proteomes" id="UP000562352"/>
    </source>
</evidence>
<dbReference type="EMBL" id="JACHJJ010000003">
    <property type="protein sequence ID" value="MBB5962279.1"/>
    <property type="molecule type" value="Genomic_DNA"/>
</dbReference>
<accession>A0A841CYA0</accession>
<sequence length="136" mass="14431">MTTPVQLKPTEKAGRRALWLAFAAIVLTFMLPLAGLFVAVFALVVSVRAIPALRSVSRPVGTAVAGIVISSVALLISIAVLALQLYLSEELAAYAECKIGAGTVAAQDECVDRLERAVEKRFPAVEPGQLQFPFPP</sequence>
<keyword evidence="1" id="KW-1133">Transmembrane helix</keyword>
<feature type="transmembrane region" description="Helical" evidence="1">
    <location>
        <begin position="17"/>
        <end position="50"/>
    </location>
</feature>
<reference evidence="2 3" key="1">
    <citation type="submission" date="2020-08" db="EMBL/GenBank/DDBJ databases">
        <title>Genomic Encyclopedia of Type Strains, Phase III (KMG-III): the genomes of soil and plant-associated and newly described type strains.</title>
        <authorList>
            <person name="Whitman W."/>
        </authorList>
    </citation>
    <scope>NUCLEOTIDE SEQUENCE [LARGE SCALE GENOMIC DNA]</scope>
    <source>
        <strain evidence="2 3">CECT 3303</strain>
    </source>
</reference>
<keyword evidence="3" id="KW-1185">Reference proteome</keyword>
<protein>
    <recommendedName>
        <fullName evidence="4">DUF4190 domain-containing protein</fullName>
    </recommendedName>
</protein>
<feature type="transmembrane region" description="Helical" evidence="1">
    <location>
        <begin position="62"/>
        <end position="87"/>
    </location>
</feature>
<keyword evidence="1" id="KW-0472">Membrane</keyword>